<evidence type="ECO:0000313" key="1">
    <source>
        <dbReference type="EMBL" id="GAB33833.1"/>
    </source>
</evidence>
<accession>H5TK25</accession>
<proteinExistence type="predicted"/>
<dbReference type="STRING" id="1108044.GOOTI_083_00080"/>
<dbReference type="Proteomes" id="UP000005038">
    <property type="component" value="Unassembled WGS sequence"/>
</dbReference>
<evidence type="ECO:0000313" key="2">
    <source>
        <dbReference type="Proteomes" id="UP000005038"/>
    </source>
</evidence>
<dbReference type="AlphaFoldDB" id="H5TK25"/>
<sequence>MTSPTRANTFGLAGKDGSSVAWSRESVNDVDSPGALSGSPAVVNEVLRLLTLRQPITLPTGVRWTFAPEPQVHAVDVAAAMINAMQVDCDLHGILAAFPELGDTPGR</sequence>
<name>H5TK25_GORO1</name>
<gene>
    <name evidence="1" type="ORF">GOOTI_083_00080</name>
</gene>
<organism evidence="1 2">
    <name type="scientific">Gordonia otitidis (strain DSM 44809 / CCUG 52243 / JCM 12355 / NBRC 100426 / IFM 10032)</name>
    <dbReference type="NCBI Taxonomy" id="1108044"/>
    <lineage>
        <taxon>Bacteria</taxon>
        <taxon>Bacillati</taxon>
        <taxon>Actinomycetota</taxon>
        <taxon>Actinomycetes</taxon>
        <taxon>Mycobacteriales</taxon>
        <taxon>Gordoniaceae</taxon>
        <taxon>Gordonia</taxon>
    </lineage>
</organism>
<protein>
    <submittedName>
        <fullName evidence="1">Uncharacterized protein</fullName>
    </submittedName>
</protein>
<dbReference type="EMBL" id="BAFB01000083">
    <property type="protein sequence ID" value="GAB33833.1"/>
    <property type="molecule type" value="Genomic_DNA"/>
</dbReference>
<keyword evidence="2" id="KW-1185">Reference proteome</keyword>
<reference evidence="1" key="1">
    <citation type="submission" date="2012-02" db="EMBL/GenBank/DDBJ databases">
        <title>Whole genome shotgun sequence of Gordonia otitidis NBRC 100426.</title>
        <authorList>
            <person name="Yoshida I."/>
            <person name="Hosoyama A."/>
            <person name="Tsuchikane K."/>
            <person name="Katsumata H."/>
            <person name="Yamazaki S."/>
            <person name="Fujita N."/>
        </authorList>
    </citation>
    <scope>NUCLEOTIDE SEQUENCE [LARGE SCALE GENOMIC DNA]</scope>
    <source>
        <strain evidence="1">NBRC 100426</strain>
    </source>
</reference>
<comment type="caution">
    <text evidence="1">The sequence shown here is derived from an EMBL/GenBank/DDBJ whole genome shotgun (WGS) entry which is preliminary data.</text>
</comment>